<comment type="caution">
    <text evidence="6">The sequence shown here is derived from an EMBL/GenBank/DDBJ whole genome shotgun (WGS) entry which is preliminary data.</text>
</comment>
<dbReference type="Proteomes" id="UP000182229">
    <property type="component" value="Unassembled WGS sequence"/>
</dbReference>
<organism evidence="6 7">
    <name type="scientific">Cystobacter ferrugineus</name>
    <dbReference type="NCBI Taxonomy" id="83449"/>
    <lineage>
        <taxon>Bacteria</taxon>
        <taxon>Pseudomonadati</taxon>
        <taxon>Myxococcota</taxon>
        <taxon>Myxococcia</taxon>
        <taxon>Myxococcales</taxon>
        <taxon>Cystobacterineae</taxon>
        <taxon>Archangiaceae</taxon>
        <taxon>Cystobacter</taxon>
    </lineage>
</organism>
<dbReference type="PANTHER" id="PTHR45625:SF4">
    <property type="entry name" value="PEPTIDYLPROLYL ISOMERASE DOMAIN AND WD REPEAT-CONTAINING PROTEIN 1"/>
    <property type="match status" value="1"/>
</dbReference>
<dbReference type="EMBL" id="MPIN01000022">
    <property type="protein sequence ID" value="OJH34125.1"/>
    <property type="molecule type" value="Genomic_DNA"/>
</dbReference>
<dbReference type="PRINTS" id="PR00153">
    <property type="entry name" value="CSAPPISMRASE"/>
</dbReference>
<evidence type="ECO:0000256" key="2">
    <source>
        <dbReference type="ARBA" id="ARBA00023235"/>
    </source>
</evidence>
<comment type="similarity">
    <text evidence="3">Belongs to the cyclophilin-type PPIase family.</text>
</comment>
<dbReference type="GO" id="GO:0003755">
    <property type="term" value="F:peptidyl-prolyl cis-trans isomerase activity"/>
    <property type="evidence" value="ECO:0007669"/>
    <property type="project" value="UniProtKB-UniRule"/>
</dbReference>
<evidence type="ECO:0000256" key="4">
    <source>
        <dbReference type="SAM" id="MobiDB-lite"/>
    </source>
</evidence>
<evidence type="ECO:0000313" key="6">
    <source>
        <dbReference type="EMBL" id="OJH34125.1"/>
    </source>
</evidence>
<dbReference type="STRING" id="83449.BON30_45005"/>
<dbReference type="Pfam" id="PF00160">
    <property type="entry name" value="Pro_isomerase"/>
    <property type="match status" value="1"/>
</dbReference>
<evidence type="ECO:0000259" key="5">
    <source>
        <dbReference type="PROSITE" id="PS50072"/>
    </source>
</evidence>
<evidence type="ECO:0000313" key="7">
    <source>
        <dbReference type="Proteomes" id="UP000182229"/>
    </source>
</evidence>
<feature type="chain" id="PRO_5011813991" description="Peptidyl-prolyl cis-trans isomerase" evidence="3">
    <location>
        <begin position="21"/>
        <end position="265"/>
    </location>
</feature>
<name>A0A1L9AVT2_9BACT</name>
<reference evidence="6 7" key="2">
    <citation type="submission" date="2016-12" db="EMBL/GenBank/DDBJ databases">
        <title>Draft Genome Sequence of Cystobacter ferrugineus Strain Cbfe23.</title>
        <authorList>
            <person name="Akbar S."/>
            <person name="Dowd S.E."/>
            <person name="Stevens D.C."/>
        </authorList>
    </citation>
    <scope>NUCLEOTIDE SEQUENCE [LARGE SCALE GENOMIC DNA]</scope>
    <source>
        <strain evidence="6 7">Cbfe23</strain>
    </source>
</reference>
<dbReference type="InterPro" id="IPR029000">
    <property type="entry name" value="Cyclophilin-like_dom_sf"/>
</dbReference>
<evidence type="ECO:0000256" key="1">
    <source>
        <dbReference type="ARBA" id="ARBA00023110"/>
    </source>
</evidence>
<dbReference type="EC" id="5.2.1.8" evidence="3"/>
<dbReference type="Gene3D" id="2.40.100.10">
    <property type="entry name" value="Cyclophilin-like"/>
    <property type="match status" value="1"/>
</dbReference>
<dbReference type="SUPFAM" id="SSF50891">
    <property type="entry name" value="Cyclophilin-like"/>
    <property type="match status" value="1"/>
</dbReference>
<dbReference type="InterPro" id="IPR002130">
    <property type="entry name" value="Cyclophilin-type_PPIase_dom"/>
</dbReference>
<dbReference type="RefSeq" id="WP_071904806.1">
    <property type="nucleotide sequence ID" value="NZ_MPIN01000022.1"/>
</dbReference>
<feature type="domain" description="PPIase cyclophilin-type" evidence="5">
    <location>
        <begin position="99"/>
        <end position="259"/>
    </location>
</feature>
<protein>
    <recommendedName>
        <fullName evidence="3">Peptidyl-prolyl cis-trans isomerase</fullName>
        <shortName evidence="3">PPIase</shortName>
        <ecNumber evidence="3">5.2.1.8</ecNumber>
    </recommendedName>
</protein>
<feature type="compositionally biased region" description="Low complexity" evidence="4">
    <location>
        <begin position="18"/>
        <end position="41"/>
    </location>
</feature>
<dbReference type="PROSITE" id="PS51257">
    <property type="entry name" value="PROKAR_LIPOPROTEIN"/>
    <property type="match status" value="1"/>
</dbReference>
<keyword evidence="2 3" id="KW-0413">Isomerase</keyword>
<comment type="function">
    <text evidence="3">PPIases accelerate the folding of proteins. It catalyzes the cis-trans isomerization of proline imidic peptide bonds in oligopeptides.</text>
</comment>
<dbReference type="OrthoDB" id="9807797at2"/>
<dbReference type="PANTHER" id="PTHR45625">
    <property type="entry name" value="PEPTIDYL-PROLYL CIS-TRANS ISOMERASE-RELATED"/>
    <property type="match status" value="1"/>
</dbReference>
<evidence type="ECO:0000256" key="3">
    <source>
        <dbReference type="RuleBase" id="RU363019"/>
    </source>
</evidence>
<gene>
    <name evidence="6" type="ORF">BON30_45005</name>
</gene>
<dbReference type="InterPro" id="IPR044666">
    <property type="entry name" value="Cyclophilin_A-like"/>
</dbReference>
<feature type="signal peptide" evidence="3">
    <location>
        <begin position="1"/>
        <end position="20"/>
    </location>
</feature>
<accession>A0A1L9AVT2</accession>
<feature type="compositionally biased region" description="Pro residues" evidence="4">
    <location>
        <begin position="42"/>
        <end position="53"/>
    </location>
</feature>
<keyword evidence="3" id="KW-0732">Signal</keyword>
<proteinExistence type="inferred from homology"/>
<feature type="compositionally biased region" description="Low complexity" evidence="4">
    <location>
        <begin position="54"/>
        <end position="64"/>
    </location>
</feature>
<keyword evidence="7" id="KW-1185">Reference proteome</keyword>
<dbReference type="AlphaFoldDB" id="A0A1L9AVT2"/>
<keyword evidence="1 3" id="KW-0697">Rotamase</keyword>
<sequence length="265" mass="28277">MRTKFLTTGLLLLTTLTACKDNPPQATPAAAPPANTAAQQATPPPPAPPPSEPPADTQAAAQPQEHGASAAPRTQPPGENPGPWQKKALSGQELFATLQTNHGDVVVRLFSKQSPLTVANFVGLATGEQAWKDPKTQQEKKNTPMYKDILFHRIIAGFMIQGGDPLGQGTGSPGYTFEDETRNGLTFSKPGILAMANRGPNTNGSQFFISVAPLERLNGGYTIFGEVVKGYEVVEKMSQVKTLPGDRPEKDVVLKKVIVSDKQPT</sequence>
<dbReference type="PROSITE" id="PS50072">
    <property type="entry name" value="CSA_PPIASE_2"/>
    <property type="match status" value="1"/>
</dbReference>
<comment type="catalytic activity">
    <reaction evidence="3">
        <text>[protein]-peptidylproline (omega=180) = [protein]-peptidylproline (omega=0)</text>
        <dbReference type="Rhea" id="RHEA:16237"/>
        <dbReference type="Rhea" id="RHEA-COMP:10747"/>
        <dbReference type="Rhea" id="RHEA-COMP:10748"/>
        <dbReference type="ChEBI" id="CHEBI:83833"/>
        <dbReference type="ChEBI" id="CHEBI:83834"/>
        <dbReference type="EC" id="5.2.1.8"/>
    </reaction>
</comment>
<reference evidence="7" key="1">
    <citation type="submission" date="2016-11" db="EMBL/GenBank/DDBJ databases">
        <authorList>
            <person name="Shukria A."/>
            <person name="Stevens D.C."/>
        </authorList>
    </citation>
    <scope>NUCLEOTIDE SEQUENCE [LARGE SCALE GENOMIC DNA]</scope>
    <source>
        <strain evidence="7">Cbfe23</strain>
    </source>
</reference>
<dbReference type="CDD" id="cd00317">
    <property type="entry name" value="cyclophilin"/>
    <property type="match status" value="1"/>
</dbReference>
<feature type="region of interest" description="Disordered" evidence="4">
    <location>
        <begin position="18"/>
        <end position="86"/>
    </location>
</feature>